<accession>A0A3G5AGB0</accession>
<name>A0A3G5AGB0_9VIRU</name>
<sequence length="70" mass="8032">MNNHHDRLISVNKSNKAHLDKLLAVAKSIEKVDNDIDAKLNLHQQYIESINVSYKDILTTYQSIRKNLSA</sequence>
<dbReference type="EMBL" id="MK072407">
    <property type="protein sequence ID" value="AYV84429.1"/>
    <property type="molecule type" value="Genomic_DNA"/>
</dbReference>
<reference evidence="1" key="1">
    <citation type="submission" date="2018-10" db="EMBL/GenBank/DDBJ databases">
        <title>Hidden diversity of soil giant viruses.</title>
        <authorList>
            <person name="Schulz F."/>
            <person name="Alteio L."/>
            <person name="Goudeau D."/>
            <person name="Ryan E.M."/>
            <person name="Malmstrom R.R."/>
            <person name="Blanchard J."/>
            <person name="Woyke T."/>
        </authorList>
    </citation>
    <scope>NUCLEOTIDE SEQUENCE</scope>
    <source>
        <strain evidence="1">HYV1</strain>
    </source>
</reference>
<evidence type="ECO:0000313" key="1">
    <source>
        <dbReference type="EMBL" id="AYV84429.1"/>
    </source>
</evidence>
<proteinExistence type="predicted"/>
<protein>
    <submittedName>
        <fullName evidence="1">Uncharacterized protein</fullName>
    </submittedName>
</protein>
<gene>
    <name evidence="1" type="ORF">Hyperionvirus25_15</name>
</gene>
<organism evidence="1">
    <name type="scientific">Hyperionvirus sp</name>
    <dbReference type="NCBI Taxonomy" id="2487770"/>
    <lineage>
        <taxon>Viruses</taxon>
        <taxon>Varidnaviria</taxon>
        <taxon>Bamfordvirae</taxon>
        <taxon>Nucleocytoviricota</taxon>
        <taxon>Megaviricetes</taxon>
        <taxon>Imitervirales</taxon>
        <taxon>Mimiviridae</taxon>
        <taxon>Klosneuvirinae</taxon>
    </lineage>
</organism>